<gene>
    <name evidence="2" type="ORF">GPUH_LOCUS2655</name>
</gene>
<evidence type="ECO:0000313" key="3">
    <source>
        <dbReference type="Proteomes" id="UP000271098"/>
    </source>
</evidence>
<feature type="region of interest" description="Disordered" evidence="1">
    <location>
        <begin position="115"/>
        <end position="135"/>
    </location>
</feature>
<keyword evidence="3" id="KW-1185">Reference proteome</keyword>
<dbReference type="AlphaFoldDB" id="A0A183D1R5"/>
<dbReference type="WBParaSite" id="GPUH_0000266101-mRNA-1">
    <property type="protein sequence ID" value="GPUH_0000266101-mRNA-1"/>
    <property type="gene ID" value="GPUH_0000266101"/>
</dbReference>
<evidence type="ECO:0000313" key="2">
    <source>
        <dbReference type="EMBL" id="VDK35672.1"/>
    </source>
</evidence>
<reference evidence="2 3" key="2">
    <citation type="submission" date="2018-11" db="EMBL/GenBank/DDBJ databases">
        <authorList>
            <consortium name="Pathogen Informatics"/>
        </authorList>
    </citation>
    <scope>NUCLEOTIDE SEQUENCE [LARGE SCALE GENOMIC DNA]</scope>
</reference>
<reference evidence="4" key="1">
    <citation type="submission" date="2016-06" db="UniProtKB">
        <authorList>
            <consortium name="WormBaseParasite"/>
        </authorList>
    </citation>
    <scope>IDENTIFICATION</scope>
</reference>
<sequence length="157" mass="16531">MTQLQYQLALNAAAQGLLASQTSSLAQSIHQQQQMLRCAAVMGQQTNKASNSMPLPLAQIPVDPTPSHSELSSSRPPRTLAQVPPLSLSATAAQNISLQPTSLSSLATATAISQGSNERQAGFFPPASKSAPDDLLSDSLFGASEMHYNEAFHSSVR</sequence>
<name>A0A183D1R5_9BILA</name>
<dbReference type="EMBL" id="UYRT01004132">
    <property type="protein sequence ID" value="VDK35672.1"/>
    <property type="molecule type" value="Genomic_DNA"/>
</dbReference>
<proteinExistence type="predicted"/>
<evidence type="ECO:0000256" key="1">
    <source>
        <dbReference type="SAM" id="MobiDB-lite"/>
    </source>
</evidence>
<feature type="compositionally biased region" description="Polar residues" evidence="1">
    <location>
        <begin position="66"/>
        <end position="76"/>
    </location>
</feature>
<organism evidence="4">
    <name type="scientific">Gongylonema pulchrum</name>
    <dbReference type="NCBI Taxonomy" id="637853"/>
    <lineage>
        <taxon>Eukaryota</taxon>
        <taxon>Metazoa</taxon>
        <taxon>Ecdysozoa</taxon>
        <taxon>Nematoda</taxon>
        <taxon>Chromadorea</taxon>
        <taxon>Rhabditida</taxon>
        <taxon>Spirurina</taxon>
        <taxon>Spiruromorpha</taxon>
        <taxon>Spiruroidea</taxon>
        <taxon>Gongylonematidae</taxon>
        <taxon>Gongylonema</taxon>
    </lineage>
</organism>
<feature type="region of interest" description="Disordered" evidence="1">
    <location>
        <begin position="47"/>
        <end position="84"/>
    </location>
</feature>
<accession>A0A183D1R5</accession>
<evidence type="ECO:0000313" key="4">
    <source>
        <dbReference type="WBParaSite" id="GPUH_0000266101-mRNA-1"/>
    </source>
</evidence>
<dbReference type="Proteomes" id="UP000271098">
    <property type="component" value="Unassembled WGS sequence"/>
</dbReference>
<protein>
    <submittedName>
        <fullName evidence="4">LOB domain-containing protein</fullName>
    </submittedName>
</protein>